<evidence type="ECO:0000259" key="2">
    <source>
        <dbReference type="Pfam" id="PF08486"/>
    </source>
</evidence>
<gene>
    <name evidence="3" type="ORF">H9900_05630</name>
</gene>
<feature type="chain" id="PRO_5039160649" evidence="1">
    <location>
        <begin position="23"/>
        <end position="462"/>
    </location>
</feature>
<dbReference type="PANTHER" id="PTHR30032:SF4">
    <property type="entry name" value="AMIDASE ENHANCER"/>
    <property type="match status" value="1"/>
</dbReference>
<feature type="signal peptide" evidence="1">
    <location>
        <begin position="1"/>
        <end position="22"/>
    </location>
</feature>
<evidence type="ECO:0000313" key="3">
    <source>
        <dbReference type="EMBL" id="HIV86273.1"/>
    </source>
</evidence>
<keyword evidence="1" id="KW-0732">Signal</keyword>
<organism evidence="3 4">
    <name type="scientific">Candidatus Monoglobus merdigallinarum</name>
    <dbReference type="NCBI Taxonomy" id="2838698"/>
    <lineage>
        <taxon>Bacteria</taxon>
        <taxon>Bacillati</taxon>
        <taxon>Bacillota</taxon>
        <taxon>Clostridia</taxon>
        <taxon>Monoglobales</taxon>
        <taxon>Monoglobaceae</taxon>
        <taxon>Monoglobus</taxon>
    </lineage>
</organism>
<dbReference type="InterPro" id="IPR013693">
    <property type="entry name" value="SpoIID/LytB_N"/>
</dbReference>
<feature type="domain" description="Sporulation stage II protein D amidase enhancer LytB N-terminal" evidence="2">
    <location>
        <begin position="140"/>
        <end position="229"/>
    </location>
</feature>
<reference evidence="3" key="1">
    <citation type="journal article" date="2021" name="PeerJ">
        <title>Extensive microbial diversity within the chicken gut microbiome revealed by metagenomics and culture.</title>
        <authorList>
            <person name="Gilroy R."/>
            <person name="Ravi A."/>
            <person name="Getino M."/>
            <person name="Pursley I."/>
            <person name="Horton D.L."/>
            <person name="Alikhan N.F."/>
            <person name="Baker D."/>
            <person name="Gharbi K."/>
            <person name="Hall N."/>
            <person name="Watson M."/>
            <person name="Adriaenssens E.M."/>
            <person name="Foster-Nyarko E."/>
            <person name="Jarju S."/>
            <person name="Secka A."/>
            <person name="Antonio M."/>
            <person name="Oren A."/>
            <person name="Chaudhuri R.R."/>
            <person name="La Ragione R."/>
            <person name="Hildebrand F."/>
            <person name="Pallen M.J."/>
        </authorList>
    </citation>
    <scope>NUCLEOTIDE SEQUENCE</scope>
    <source>
        <strain evidence="3">5790</strain>
    </source>
</reference>
<accession>A0A9D1PRV8</accession>
<dbReference type="InterPro" id="IPR051922">
    <property type="entry name" value="Bact_Sporulation_Assoc"/>
</dbReference>
<dbReference type="InterPro" id="IPR013486">
    <property type="entry name" value="SpoIID/LytB"/>
</dbReference>
<reference evidence="3" key="2">
    <citation type="submission" date="2021-04" db="EMBL/GenBank/DDBJ databases">
        <authorList>
            <person name="Gilroy R."/>
        </authorList>
    </citation>
    <scope>NUCLEOTIDE SEQUENCE</scope>
    <source>
        <strain evidence="3">5790</strain>
    </source>
</reference>
<evidence type="ECO:0000313" key="4">
    <source>
        <dbReference type="Proteomes" id="UP000824162"/>
    </source>
</evidence>
<dbReference type="EMBL" id="DXIJ01000117">
    <property type="protein sequence ID" value="HIV86273.1"/>
    <property type="molecule type" value="Genomic_DNA"/>
</dbReference>
<protein>
    <submittedName>
        <fullName evidence="3">SpoIID/LytB domain-containing protein</fullName>
    </submittedName>
</protein>
<dbReference type="GO" id="GO:0030435">
    <property type="term" value="P:sporulation resulting in formation of a cellular spore"/>
    <property type="evidence" value="ECO:0007669"/>
    <property type="project" value="InterPro"/>
</dbReference>
<dbReference type="NCBIfam" id="TIGR02669">
    <property type="entry name" value="SpoIID_LytB"/>
    <property type="match status" value="1"/>
</dbReference>
<dbReference type="GO" id="GO:0030288">
    <property type="term" value="C:outer membrane-bounded periplasmic space"/>
    <property type="evidence" value="ECO:0007669"/>
    <property type="project" value="TreeGrafter"/>
</dbReference>
<sequence length="462" mass="50519">MSIRKMLRGALTALLAAVMALAAVPVSAEISVPALIKVGLYYGSSVKSVVTVTSDRGFYAGRFNDREFIEDRIIEAATVIVRINENGQLSVDDQNGNPLYVESGGTGIGLRPFYTEVWEERMTVEGSAYRGSMNFVRDGDGFDVINIVDIDQYLYGVVSREMSETWPLEALKAQAVCSRNYAAQNIGKHSGHGFDVCANTHCQMYTGMEREAQTVYDAVDATKGQVMAYDDALCECYYSSSAGSSTEDVRYVWGNEVPYLTSVDNSYEDTENITNGVWSGILTVDEASTIMRNKGYDVGDVQKIEALEYSPSGRVTKLRVTGNTAIKTVELEECRTLFSTVTKSQSFTVVGDGDAQGQAYVAVTDGGSLIRQRPTQLELLTGSGRAQLDRSELYVTNGTYQKTYADSDAESTPNTSFIFKGTGWGHGVGMSQYGAKGMAENGYTYDEILTHYFSGAYIHQAY</sequence>
<name>A0A9D1PRV8_9FIRM</name>
<dbReference type="Pfam" id="PF08486">
    <property type="entry name" value="SpoIID"/>
    <property type="match status" value="1"/>
</dbReference>
<comment type="caution">
    <text evidence="3">The sequence shown here is derived from an EMBL/GenBank/DDBJ whole genome shotgun (WGS) entry which is preliminary data.</text>
</comment>
<proteinExistence type="predicted"/>
<evidence type="ECO:0000256" key="1">
    <source>
        <dbReference type="SAM" id="SignalP"/>
    </source>
</evidence>
<dbReference type="PANTHER" id="PTHR30032">
    <property type="entry name" value="N-ACETYLMURAMOYL-L-ALANINE AMIDASE-RELATED"/>
    <property type="match status" value="1"/>
</dbReference>
<dbReference type="AlphaFoldDB" id="A0A9D1PRV8"/>
<dbReference type="Proteomes" id="UP000824162">
    <property type="component" value="Unassembled WGS sequence"/>
</dbReference>